<keyword evidence="4" id="KW-1185">Reference proteome</keyword>
<keyword evidence="2" id="KW-0812">Transmembrane</keyword>
<comment type="caution">
    <text evidence="3">The sequence shown here is derived from an EMBL/GenBank/DDBJ whole genome shotgun (WGS) entry which is preliminary data.</text>
</comment>
<feature type="transmembrane region" description="Helical" evidence="2">
    <location>
        <begin position="78"/>
        <end position="99"/>
    </location>
</feature>
<dbReference type="EMBL" id="NAJN01000539">
    <property type="protein sequence ID" value="TKA71845.1"/>
    <property type="molecule type" value="Genomic_DNA"/>
</dbReference>
<dbReference type="SUPFAM" id="SSF53474">
    <property type="entry name" value="alpha/beta-Hydrolases"/>
    <property type="match status" value="1"/>
</dbReference>
<reference evidence="3 4" key="1">
    <citation type="submission" date="2017-03" db="EMBL/GenBank/DDBJ databases">
        <title>Genomes of endolithic fungi from Antarctica.</title>
        <authorList>
            <person name="Coleine C."/>
            <person name="Masonjones S."/>
            <person name="Stajich J.E."/>
        </authorList>
    </citation>
    <scope>NUCLEOTIDE SEQUENCE [LARGE SCALE GENOMIC DNA]</scope>
    <source>
        <strain evidence="3 4">CCFEE 5187</strain>
    </source>
</reference>
<sequence length="473" mass="53425">MAPSIPNGRVDLLLGQIPESSDVPIPYTSTPAKLFWSDIFLIFRYSKDIFRIVSPLWPFKSGELDELYPLSRANVLDILLHSILVMIQLPYILSLPFWIPCLVLFPHALWALIVVTAIIFGITKVFCMILNGNKIVLQSQAEIRRSEKHDSEHWIFINGVSRDLTNTKLANRKHWLQANIDRLSLTFGRPVTGVHNPTGGIIFDLVQCIIQRDYCYATQDIRDAYAEIKKSLMNPYHTKVVLILHSQGGIEGGLIIDWLLAEAPQGALRRLEVYTFGNAANHSNSPSTSVPQPILDQASSVQTTNGRLVTSLGAPRRHVPRAIRYIEHYGNSHDFVARWGVLNFARMANRYMGRIFERPGSGHLLNQHYLDYMFPLDPTLRNGYRVALDKNEFMEMDVDISARNDANSATREGPRDAMRSSGGQTTDDVRCQVELDTPITPGAKPRAPKVKDFSRLWLYRNGQSPPPEGEGRE</sequence>
<evidence type="ECO:0000256" key="2">
    <source>
        <dbReference type="SAM" id="Phobius"/>
    </source>
</evidence>
<keyword evidence="2" id="KW-0472">Membrane</keyword>
<dbReference type="Proteomes" id="UP000308768">
    <property type="component" value="Unassembled WGS sequence"/>
</dbReference>
<evidence type="ECO:0000313" key="3">
    <source>
        <dbReference type="EMBL" id="TKA71845.1"/>
    </source>
</evidence>
<protein>
    <recommendedName>
        <fullName evidence="5">DUF676 domain-containing protein</fullName>
    </recommendedName>
</protein>
<dbReference type="OrthoDB" id="202545at2759"/>
<feature type="compositionally biased region" description="Pro residues" evidence="1">
    <location>
        <begin position="464"/>
        <end position="473"/>
    </location>
</feature>
<dbReference type="STRING" id="331657.A0A4U0XBF2"/>
<organism evidence="3 4">
    <name type="scientific">Cryomyces minteri</name>
    <dbReference type="NCBI Taxonomy" id="331657"/>
    <lineage>
        <taxon>Eukaryota</taxon>
        <taxon>Fungi</taxon>
        <taxon>Dikarya</taxon>
        <taxon>Ascomycota</taxon>
        <taxon>Pezizomycotina</taxon>
        <taxon>Dothideomycetes</taxon>
        <taxon>Dothideomycetes incertae sedis</taxon>
        <taxon>Cryomyces</taxon>
    </lineage>
</organism>
<evidence type="ECO:0000256" key="1">
    <source>
        <dbReference type="SAM" id="MobiDB-lite"/>
    </source>
</evidence>
<evidence type="ECO:0000313" key="4">
    <source>
        <dbReference type="Proteomes" id="UP000308768"/>
    </source>
</evidence>
<evidence type="ECO:0008006" key="5">
    <source>
        <dbReference type="Google" id="ProtNLM"/>
    </source>
</evidence>
<name>A0A4U0XBF2_9PEZI</name>
<keyword evidence="2" id="KW-1133">Transmembrane helix</keyword>
<accession>A0A4U0XBF2</accession>
<feature type="region of interest" description="Disordered" evidence="1">
    <location>
        <begin position="404"/>
        <end position="449"/>
    </location>
</feature>
<feature type="region of interest" description="Disordered" evidence="1">
    <location>
        <begin position="454"/>
        <end position="473"/>
    </location>
</feature>
<proteinExistence type="predicted"/>
<dbReference type="PANTHER" id="PTHR42044:SF2">
    <property type="entry name" value="DUF676 DOMAIN-CONTAINING PROTEIN"/>
    <property type="match status" value="1"/>
</dbReference>
<gene>
    <name evidence="3" type="ORF">B0A49_04064</name>
</gene>
<dbReference type="AlphaFoldDB" id="A0A4U0XBF2"/>
<dbReference type="PANTHER" id="PTHR42044">
    <property type="entry name" value="DUF676 DOMAIN-CONTAINING PROTEIN-RELATED"/>
    <property type="match status" value="1"/>
</dbReference>
<feature type="transmembrane region" description="Helical" evidence="2">
    <location>
        <begin position="105"/>
        <end position="130"/>
    </location>
</feature>
<dbReference type="InterPro" id="IPR029058">
    <property type="entry name" value="AB_hydrolase_fold"/>
</dbReference>